<dbReference type="InterPro" id="IPR007219">
    <property type="entry name" value="XnlR_reg_dom"/>
</dbReference>
<protein>
    <submittedName>
        <fullName evidence="7">DNA-binding transcription factor</fullName>
    </submittedName>
</protein>
<keyword evidence="7" id="KW-0238">DNA-binding</keyword>
<dbReference type="Proteomes" id="UP001212411">
    <property type="component" value="Chromosome 2"/>
</dbReference>
<dbReference type="PANTHER" id="PTHR47424">
    <property type="entry name" value="REGULATORY PROTEIN GAL4"/>
    <property type="match status" value="1"/>
</dbReference>
<dbReference type="GO" id="GO:0006351">
    <property type="term" value="P:DNA-templated transcription"/>
    <property type="evidence" value="ECO:0007669"/>
    <property type="project" value="InterPro"/>
</dbReference>
<organism evidence="7 8">
    <name type="scientific">Schizosaccharomyces osmophilus</name>
    <dbReference type="NCBI Taxonomy" id="2545709"/>
    <lineage>
        <taxon>Eukaryota</taxon>
        <taxon>Fungi</taxon>
        <taxon>Dikarya</taxon>
        <taxon>Ascomycota</taxon>
        <taxon>Taphrinomycotina</taxon>
        <taxon>Schizosaccharomycetes</taxon>
        <taxon>Schizosaccharomycetales</taxon>
        <taxon>Schizosaccharomycetaceae</taxon>
        <taxon>Schizosaccharomyces</taxon>
    </lineage>
</organism>
<dbReference type="RefSeq" id="XP_056037635.1">
    <property type="nucleotide sequence ID" value="XM_056181471.1"/>
</dbReference>
<evidence type="ECO:0000256" key="2">
    <source>
        <dbReference type="ARBA" id="ARBA00023015"/>
    </source>
</evidence>
<evidence type="ECO:0000256" key="5">
    <source>
        <dbReference type="SAM" id="MobiDB-lite"/>
    </source>
</evidence>
<dbReference type="EMBL" id="CP115612">
    <property type="protein sequence ID" value="WBW73392.1"/>
    <property type="molecule type" value="Genomic_DNA"/>
</dbReference>
<accession>A0AAE9WDU5</accession>
<dbReference type="SUPFAM" id="SSF57701">
    <property type="entry name" value="Zn2/Cys6 DNA-binding domain"/>
    <property type="match status" value="1"/>
</dbReference>
<dbReference type="GO" id="GO:0000981">
    <property type="term" value="F:DNA-binding transcription factor activity, RNA polymerase II-specific"/>
    <property type="evidence" value="ECO:0007669"/>
    <property type="project" value="InterPro"/>
</dbReference>
<evidence type="ECO:0000256" key="1">
    <source>
        <dbReference type="ARBA" id="ARBA00022723"/>
    </source>
</evidence>
<dbReference type="Pfam" id="PF00172">
    <property type="entry name" value="Zn_clus"/>
    <property type="match status" value="1"/>
</dbReference>
<dbReference type="PANTHER" id="PTHR47424:SF6">
    <property type="entry name" value="PROLINE UTILIZATION TRANS-ACTIVATOR"/>
    <property type="match status" value="1"/>
</dbReference>
<evidence type="ECO:0000259" key="6">
    <source>
        <dbReference type="PROSITE" id="PS50048"/>
    </source>
</evidence>
<evidence type="ECO:0000313" key="8">
    <source>
        <dbReference type="Proteomes" id="UP001212411"/>
    </source>
</evidence>
<keyword evidence="8" id="KW-1185">Reference proteome</keyword>
<dbReference type="PROSITE" id="PS50048">
    <property type="entry name" value="ZN2_CY6_FUNGAL_2"/>
    <property type="match status" value="1"/>
</dbReference>
<dbReference type="InterPro" id="IPR051127">
    <property type="entry name" value="Fungal_SecMet_Regulators"/>
</dbReference>
<dbReference type="SMART" id="SM00906">
    <property type="entry name" value="Fungal_trans"/>
    <property type="match status" value="1"/>
</dbReference>
<evidence type="ECO:0000256" key="3">
    <source>
        <dbReference type="ARBA" id="ARBA00023163"/>
    </source>
</evidence>
<gene>
    <name evidence="7" type="ORF">SOMG_02680</name>
</gene>
<dbReference type="PROSITE" id="PS00463">
    <property type="entry name" value="ZN2_CY6_FUNGAL_1"/>
    <property type="match status" value="1"/>
</dbReference>
<sequence>MNNDFSHKTTTAFFEAIKNEEHNRRRRVPNERRRRIGVACLNCKTKKVRCEGGNPCKACALNDLQCVYPMREERGAEMKREYFTNLSKRYQCLEYMMERLCGAKISQYSTDSLVNLSTSLSKRPDPILPNEIFSNVTATSPFSTNYDFLHPAAAIPDTNKQQNNTEPVLIPETRQWNDNTEHHYQEEYDSTASNGDSNDQNVDEIMRLIGKIKVENGESRYIGASAGEAFVDSVQSEILADPSFSDLSTYSYSHPVYSPNEHDVNAVNQGLSLLPPSEVADFLIKAFYRHVQANFFFYHETLLRYRLNIIINYQNNPSVDPGFLSLVMMIFALGSQFAHLEVQSASTLLDNPGKQFFDTARLLLPQVIQQCKPSLVQVSLLIGLYLQSTLSQKSSYTYFGLALTAAVANGLHRSCENPDIDPKTKELRNRLWWSVYTMDRLISIATGRPLSIADGECDAALPTVVPELEIEGSASNVHNIISMSKIAQIMGKTMEELYGTVNYKKNPITIIESLRADLNEWKQSLPPFQILENLDPNHPLFRANVHLHMTYDQAIIIMSRPVLLHKMKNAKNSPRVNRINEDCILAARHLISLVHLLQQHSQLSCYSFFDYNYTFSSALVVLLHCVTEPCQEDDIAMEYAYAALDYMAEGNEPAKNCAKIIRLFDTHLKGIRSAGNNSSQSGFMAWQRWIAEVASKNDKSTPTSFAGSYTPSVSTKQSSASLTPGSTPMHADMSWFSLPDDNSFSLDANDLDEYIKKVGAAWDTNKTTPDLANDSSLLSWANADQGMDIEGSWLGNMHPSWLDYVCP</sequence>
<feature type="region of interest" description="Disordered" evidence="5">
    <location>
        <begin position="698"/>
        <end position="725"/>
    </location>
</feature>
<dbReference type="InterPro" id="IPR036864">
    <property type="entry name" value="Zn2-C6_fun-type_DNA-bd_sf"/>
</dbReference>
<evidence type="ECO:0000256" key="4">
    <source>
        <dbReference type="ARBA" id="ARBA00023242"/>
    </source>
</evidence>
<dbReference type="KEGG" id="som:SOMG_02680"/>
<dbReference type="GeneID" id="80876160"/>
<dbReference type="Gene3D" id="4.10.240.10">
    <property type="entry name" value="Zn(2)-C6 fungal-type DNA-binding domain"/>
    <property type="match status" value="1"/>
</dbReference>
<reference evidence="7 8" key="1">
    <citation type="journal article" date="2023" name="G3 (Bethesda)">
        <title>A high-quality reference genome for the fission yeast Schizosaccharomyces osmophilus.</title>
        <authorList>
            <person name="Jia G.S."/>
            <person name="Zhang W.C."/>
            <person name="Liang Y."/>
            <person name="Liu X.H."/>
            <person name="Rhind N."/>
            <person name="Pidoux A."/>
            <person name="Brysch-Herzberg M."/>
            <person name="Du L.L."/>
        </authorList>
    </citation>
    <scope>NUCLEOTIDE SEQUENCE [LARGE SCALE GENOMIC DNA]</scope>
    <source>
        <strain evidence="7 8">CBS 15793</strain>
    </source>
</reference>
<keyword evidence="1" id="KW-0479">Metal-binding</keyword>
<keyword evidence="2" id="KW-0805">Transcription regulation</keyword>
<dbReference type="Pfam" id="PF04082">
    <property type="entry name" value="Fungal_trans"/>
    <property type="match status" value="1"/>
</dbReference>
<keyword evidence="3" id="KW-0804">Transcription</keyword>
<dbReference type="CDD" id="cd12148">
    <property type="entry name" value="fungal_TF_MHR"/>
    <property type="match status" value="1"/>
</dbReference>
<dbReference type="AlphaFoldDB" id="A0AAE9WDU5"/>
<dbReference type="GO" id="GO:0003677">
    <property type="term" value="F:DNA binding"/>
    <property type="evidence" value="ECO:0007669"/>
    <property type="project" value="UniProtKB-KW"/>
</dbReference>
<name>A0AAE9WDU5_9SCHI</name>
<feature type="domain" description="Zn(2)-C6 fungal-type" evidence="6">
    <location>
        <begin position="39"/>
        <end position="68"/>
    </location>
</feature>
<feature type="compositionally biased region" description="Polar residues" evidence="5">
    <location>
        <begin position="700"/>
        <end position="725"/>
    </location>
</feature>
<keyword evidence="4" id="KW-0539">Nucleus</keyword>
<dbReference type="GO" id="GO:0008270">
    <property type="term" value="F:zinc ion binding"/>
    <property type="evidence" value="ECO:0007669"/>
    <property type="project" value="InterPro"/>
</dbReference>
<evidence type="ECO:0000313" key="7">
    <source>
        <dbReference type="EMBL" id="WBW73392.1"/>
    </source>
</evidence>
<dbReference type="InterPro" id="IPR001138">
    <property type="entry name" value="Zn2Cys6_DnaBD"/>
</dbReference>
<proteinExistence type="predicted"/>
<dbReference type="SMART" id="SM00066">
    <property type="entry name" value="GAL4"/>
    <property type="match status" value="1"/>
</dbReference>
<dbReference type="CDD" id="cd00067">
    <property type="entry name" value="GAL4"/>
    <property type="match status" value="1"/>
</dbReference>